<sequence length="232" mass="25652">MSVLYIVATPIGNLEDITKRALRILEEVDFVLCEDTRVTRKLLNNYEIKTATISYHQHSGAPKVDKILEFLKAGKNLALVTDAGTPGISDPGAFLLTAIRQQLADEDISIVSVPGASALTSALSLAGIGFDRFLFLGFLPHKKGRQGVLKEIFASEHPVAIYESKHRIVKLLEELTKMSGELSLPLEVSVARELTKMYESFYRGAPEEILEQLQSDANNLKGEFVVLIRKIN</sequence>
<evidence type="ECO:0000256" key="4">
    <source>
        <dbReference type="ARBA" id="ARBA00022679"/>
    </source>
</evidence>
<comment type="function">
    <text evidence="6">Catalyzes the 2'-O-methylation of the ribose of cytidine 1402 (C1402) in 16S rRNA.</text>
</comment>
<reference evidence="9" key="1">
    <citation type="submission" date="2017-09" db="EMBL/GenBank/DDBJ databases">
        <title>Depth-based differentiation of microbial function through sediment-hosted aquifers and enrichment of novel symbionts in the deep terrestrial subsurface.</title>
        <authorList>
            <person name="Probst A.J."/>
            <person name="Ladd B."/>
            <person name="Jarett J.K."/>
            <person name="Geller-Mcgrath D.E."/>
            <person name="Sieber C.M.K."/>
            <person name="Emerson J.B."/>
            <person name="Anantharaman K."/>
            <person name="Thomas B.C."/>
            <person name="Malmstrom R."/>
            <person name="Stieglmeier M."/>
            <person name="Klingl A."/>
            <person name="Woyke T."/>
            <person name="Ryan C.M."/>
            <person name="Banfield J.F."/>
        </authorList>
    </citation>
    <scope>NUCLEOTIDE SEQUENCE [LARGE SCALE GENOMIC DNA]</scope>
</reference>
<comment type="similarity">
    <text evidence="6">Belongs to the methyltransferase superfamily. RsmI family.</text>
</comment>
<dbReference type="PIRSF" id="PIRSF005917">
    <property type="entry name" value="MTase_YraL"/>
    <property type="match status" value="1"/>
</dbReference>
<dbReference type="CDD" id="cd11648">
    <property type="entry name" value="RsmI"/>
    <property type="match status" value="1"/>
</dbReference>
<evidence type="ECO:0000256" key="1">
    <source>
        <dbReference type="ARBA" id="ARBA00022490"/>
    </source>
</evidence>
<dbReference type="PANTHER" id="PTHR46111">
    <property type="entry name" value="RIBOSOMAL RNA SMALL SUBUNIT METHYLTRANSFERASE I"/>
    <property type="match status" value="1"/>
</dbReference>
<accession>A0A2H0V9A7</accession>
<comment type="caution">
    <text evidence="8">The sequence shown here is derived from an EMBL/GenBank/DDBJ whole genome shotgun (WGS) entry which is preliminary data.</text>
</comment>
<gene>
    <name evidence="6 8" type="primary">rsmI</name>
    <name evidence="8" type="ORF">COT93_00975</name>
</gene>
<evidence type="ECO:0000259" key="7">
    <source>
        <dbReference type="Pfam" id="PF00590"/>
    </source>
</evidence>
<dbReference type="InterPro" id="IPR008189">
    <property type="entry name" value="rRNA_ssu_MeTfrase_I"/>
</dbReference>
<dbReference type="InterPro" id="IPR000878">
    <property type="entry name" value="4pyrrol_Mease"/>
</dbReference>
<protein>
    <recommendedName>
        <fullName evidence="6">Ribosomal RNA small subunit methyltransferase I</fullName>
        <ecNumber evidence="6">2.1.1.198</ecNumber>
    </recommendedName>
    <alternativeName>
        <fullName evidence="6">16S rRNA 2'-O-ribose C1402 methyltransferase</fullName>
    </alternativeName>
    <alternativeName>
        <fullName evidence="6">rRNA (cytidine-2'-O-)-methyltransferase RsmI</fullName>
    </alternativeName>
</protein>
<evidence type="ECO:0000256" key="2">
    <source>
        <dbReference type="ARBA" id="ARBA00022552"/>
    </source>
</evidence>
<dbReference type="EMBL" id="PFAL01000012">
    <property type="protein sequence ID" value="PIR95686.1"/>
    <property type="molecule type" value="Genomic_DNA"/>
</dbReference>
<dbReference type="FunFam" id="3.40.1010.10:FF:000007">
    <property type="entry name" value="Ribosomal RNA small subunit methyltransferase I"/>
    <property type="match status" value="1"/>
</dbReference>
<name>A0A2H0V9A7_9BACT</name>
<dbReference type="AlphaFoldDB" id="A0A2H0V9A7"/>
<dbReference type="PANTHER" id="PTHR46111:SF1">
    <property type="entry name" value="RIBOSOMAL RNA SMALL SUBUNIT METHYLTRANSFERASE I"/>
    <property type="match status" value="1"/>
</dbReference>
<evidence type="ECO:0000256" key="5">
    <source>
        <dbReference type="ARBA" id="ARBA00022691"/>
    </source>
</evidence>
<keyword evidence="4 6" id="KW-0808">Transferase</keyword>
<dbReference type="NCBIfam" id="TIGR00096">
    <property type="entry name" value="16S rRNA (cytidine(1402)-2'-O)-methyltransferase"/>
    <property type="match status" value="1"/>
</dbReference>
<dbReference type="Gene3D" id="3.40.1010.10">
    <property type="entry name" value="Cobalt-precorrin-4 Transmethylase, Domain 1"/>
    <property type="match status" value="1"/>
</dbReference>
<evidence type="ECO:0000313" key="9">
    <source>
        <dbReference type="Proteomes" id="UP000229972"/>
    </source>
</evidence>
<proteinExistence type="inferred from homology"/>
<dbReference type="EC" id="2.1.1.198" evidence="6"/>
<keyword evidence="3 6" id="KW-0489">Methyltransferase</keyword>
<dbReference type="Pfam" id="PF00590">
    <property type="entry name" value="TP_methylase"/>
    <property type="match status" value="1"/>
</dbReference>
<dbReference type="InterPro" id="IPR035996">
    <property type="entry name" value="4pyrrol_Methylase_sf"/>
</dbReference>
<keyword evidence="2 6" id="KW-0698">rRNA processing</keyword>
<comment type="subcellular location">
    <subcellularLocation>
        <location evidence="6">Cytoplasm</location>
    </subcellularLocation>
</comment>
<evidence type="ECO:0000256" key="6">
    <source>
        <dbReference type="HAMAP-Rule" id="MF_01877"/>
    </source>
</evidence>
<evidence type="ECO:0000256" key="3">
    <source>
        <dbReference type="ARBA" id="ARBA00022603"/>
    </source>
</evidence>
<dbReference type="GO" id="GO:0005737">
    <property type="term" value="C:cytoplasm"/>
    <property type="evidence" value="ECO:0007669"/>
    <property type="project" value="UniProtKB-SubCell"/>
</dbReference>
<dbReference type="HAMAP" id="MF_01877">
    <property type="entry name" value="16SrRNA_methyltr_I"/>
    <property type="match status" value="1"/>
</dbReference>
<dbReference type="InterPro" id="IPR014777">
    <property type="entry name" value="4pyrrole_Mease_sub1"/>
</dbReference>
<evidence type="ECO:0000313" key="8">
    <source>
        <dbReference type="EMBL" id="PIR95686.1"/>
    </source>
</evidence>
<feature type="domain" description="Tetrapyrrole methylase" evidence="7">
    <location>
        <begin position="4"/>
        <end position="207"/>
    </location>
</feature>
<keyword evidence="5 6" id="KW-0949">S-adenosyl-L-methionine</keyword>
<organism evidence="8 9">
    <name type="scientific">Candidatus Falkowbacteria bacterium CG10_big_fil_rev_8_21_14_0_10_37_18</name>
    <dbReference type="NCBI Taxonomy" id="1974562"/>
    <lineage>
        <taxon>Bacteria</taxon>
        <taxon>Candidatus Falkowiibacteriota</taxon>
    </lineage>
</organism>
<dbReference type="Gene3D" id="3.30.950.10">
    <property type="entry name" value="Methyltransferase, Cobalt-precorrin-4 Transmethylase, Domain 2"/>
    <property type="match status" value="1"/>
</dbReference>
<comment type="catalytic activity">
    <reaction evidence="6">
        <text>cytidine(1402) in 16S rRNA + S-adenosyl-L-methionine = 2'-O-methylcytidine(1402) in 16S rRNA + S-adenosyl-L-homocysteine + H(+)</text>
        <dbReference type="Rhea" id="RHEA:42924"/>
        <dbReference type="Rhea" id="RHEA-COMP:10285"/>
        <dbReference type="Rhea" id="RHEA-COMP:10286"/>
        <dbReference type="ChEBI" id="CHEBI:15378"/>
        <dbReference type="ChEBI" id="CHEBI:57856"/>
        <dbReference type="ChEBI" id="CHEBI:59789"/>
        <dbReference type="ChEBI" id="CHEBI:74495"/>
        <dbReference type="ChEBI" id="CHEBI:82748"/>
        <dbReference type="EC" id="2.1.1.198"/>
    </reaction>
</comment>
<dbReference type="InterPro" id="IPR014776">
    <property type="entry name" value="4pyrrole_Mease_sub2"/>
</dbReference>
<dbReference type="Proteomes" id="UP000229972">
    <property type="component" value="Unassembled WGS sequence"/>
</dbReference>
<dbReference type="GO" id="GO:0070677">
    <property type="term" value="F:rRNA (cytosine-2'-O-)-methyltransferase activity"/>
    <property type="evidence" value="ECO:0007669"/>
    <property type="project" value="UniProtKB-UniRule"/>
</dbReference>
<keyword evidence="1 6" id="KW-0963">Cytoplasm</keyword>
<dbReference type="SUPFAM" id="SSF53790">
    <property type="entry name" value="Tetrapyrrole methylase"/>
    <property type="match status" value="1"/>
</dbReference>